<evidence type="ECO:0000256" key="5">
    <source>
        <dbReference type="ARBA" id="ARBA00023136"/>
    </source>
</evidence>
<dbReference type="InterPro" id="IPR045063">
    <property type="entry name" value="Dynamin_N"/>
</dbReference>
<evidence type="ECO:0000256" key="3">
    <source>
        <dbReference type="ARBA" id="ARBA00022801"/>
    </source>
</evidence>
<organism evidence="9 10">
    <name type="scientific">Coccomyxa subellipsoidea</name>
    <dbReference type="NCBI Taxonomy" id="248742"/>
    <lineage>
        <taxon>Eukaryota</taxon>
        <taxon>Viridiplantae</taxon>
        <taxon>Chlorophyta</taxon>
        <taxon>core chlorophytes</taxon>
        <taxon>Trebouxiophyceae</taxon>
        <taxon>Trebouxiophyceae incertae sedis</taxon>
        <taxon>Coccomyxaceae</taxon>
        <taxon>Coccomyxa</taxon>
    </lineage>
</organism>
<evidence type="ECO:0000256" key="4">
    <source>
        <dbReference type="ARBA" id="ARBA00023134"/>
    </source>
</evidence>
<evidence type="ECO:0000256" key="1">
    <source>
        <dbReference type="ARBA" id="ARBA00004370"/>
    </source>
</evidence>
<dbReference type="Gene3D" id="3.40.50.300">
    <property type="entry name" value="P-loop containing nucleotide triphosphate hydrolases"/>
    <property type="match status" value="1"/>
</dbReference>
<dbReference type="Proteomes" id="UP001491310">
    <property type="component" value="Unassembled WGS sequence"/>
</dbReference>
<protein>
    <recommendedName>
        <fullName evidence="8">Dynamin N-terminal domain-containing protein</fullName>
    </recommendedName>
</protein>
<comment type="caution">
    <text evidence="9">The sequence shown here is derived from an EMBL/GenBank/DDBJ whole genome shotgun (WGS) entry which is preliminary data.</text>
</comment>
<keyword evidence="5" id="KW-0472">Membrane</keyword>
<dbReference type="InterPro" id="IPR027094">
    <property type="entry name" value="Mitofusin_fam"/>
</dbReference>
<keyword evidence="6" id="KW-0175">Coiled coil</keyword>
<dbReference type="EMBL" id="JALJOT010000005">
    <property type="protein sequence ID" value="KAK9915419.1"/>
    <property type="molecule type" value="Genomic_DNA"/>
</dbReference>
<feature type="region of interest" description="Disordered" evidence="7">
    <location>
        <begin position="1001"/>
        <end position="1020"/>
    </location>
</feature>
<dbReference type="PANTHER" id="PTHR10465:SF0">
    <property type="entry name" value="SARCALUMENIN"/>
    <property type="match status" value="1"/>
</dbReference>
<evidence type="ECO:0000256" key="6">
    <source>
        <dbReference type="SAM" id="Coils"/>
    </source>
</evidence>
<accession>A0ABR2YV62</accession>
<feature type="compositionally biased region" description="Polar residues" evidence="7">
    <location>
        <begin position="887"/>
        <end position="900"/>
    </location>
</feature>
<evidence type="ECO:0000259" key="8">
    <source>
        <dbReference type="Pfam" id="PF00350"/>
    </source>
</evidence>
<feature type="region of interest" description="Disordered" evidence="7">
    <location>
        <begin position="779"/>
        <end position="811"/>
    </location>
</feature>
<keyword evidence="3" id="KW-0378">Hydrolase</keyword>
<keyword evidence="2" id="KW-0547">Nucleotide-binding</keyword>
<name>A0ABR2YV62_9CHLO</name>
<dbReference type="Pfam" id="PF00350">
    <property type="entry name" value="Dynamin_N"/>
    <property type="match status" value="1"/>
</dbReference>
<evidence type="ECO:0000256" key="2">
    <source>
        <dbReference type="ARBA" id="ARBA00022741"/>
    </source>
</evidence>
<proteinExistence type="predicted"/>
<comment type="subcellular location">
    <subcellularLocation>
        <location evidence="1">Membrane</location>
    </subcellularLocation>
</comment>
<evidence type="ECO:0000313" key="10">
    <source>
        <dbReference type="Proteomes" id="UP001491310"/>
    </source>
</evidence>
<feature type="domain" description="Dynamin N-terminal" evidence="8">
    <location>
        <begin position="72"/>
        <end position="251"/>
    </location>
</feature>
<gene>
    <name evidence="9" type="ORF">WJX75_008918</name>
</gene>
<feature type="coiled-coil region" evidence="6">
    <location>
        <begin position="383"/>
        <end position="431"/>
    </location>
</feature>
<keyword evidence="4" id="KW-0342">GTP-binding</keyword>
<feature type="region of interest" description="Disordered" evidence="7">
    <location>
        <begin position="887"/>
        <end position="907"/>
    </location>
</feature>
<keyword evidence="10" id="KW-1185">Reference proteome</keyword>
<dbReference type="SUPFAM" id="SSF52540">
    <property type="entry name" value="P-loop containing nucleoside triphosphate hydrolases"/>
    <property type="match status" value="1"/>
</dbReference>
<dbReference type="PANTHER" id="PTHR10465">
    <property type="entry name" value="TRANSMEMBRANE GTPASE FZO1"/>
    <property type="match status" value="1"/>
</dbReference>
<evidence type="ECO:0000256" key="7">
    <source>
        <dbReference type="SAM" id="MobiDB-lite"/>
    </source>
</evidence>
<feature type="region of interest" description="Disordered" evidence="7">
    <location>
        <begin position="1122"/>
        <end position="1142"/>
    </location>
</feature>
<sequence>MEAPRKYAELKGDVTTLLEDTGRFLGRLVEAPKTDGGHQLLLDTKLSDFFAKYSDLKRRKEGGLSCAVLALTKSGKSTLLNALLGAVVLPSSNVPETARITRITHTILQEGQPPQLNYKTAQGDLRTIVGEYAIREHLRYLNREVRTRNHMSSDEAFLDVHVPIAALEDSKVDPEAVSLQLLDTPGPNEAGEESLKFQVERLLDSVDAVIYILDYTKLKTQEEADLLQKLKDINPQLVARLSQRLFFVVNKVDLIHTSEGLEPEEIKEYVADLVTKQLACEGFRLSSDQVLLLSAQDAMLSRLILRNKAGSEERLRFGKLAFGSRRAQSTPEEEYVAAAKEMLAESGLEELESKVLGFLYGNSGNLKLLSVLDDTSRLLHQVRNVATATNAALQQDVQTLQEEAEKLQNELEDVLTQFDSVQQEADHIEQDVVDEVRGKMQALKEDLFEKVKIVLDSTPSSGARPALRDALAGRWHAAFDKAARFWARAAAQGSAARDELTLPLHDLHNDIHATIDAEVRDFWHALEAATNERQQAMFRLLNRHLKRLAQRVEVAVGEALEVQLEPAALHLDPPTAQQFHADLQDLFDTAIEPREVERTREGQEEFVVWEKRRRRIGLCRFSEYYVGRPTSRATTESYKETVFELKPDQIKDYFMKLVDDTVETSVKHVRAFVHQYLAARLVEARSQIEEYGQRYAEAMLNALDTSKKGEEARQAGLATVQRHLATLNALLDACAAMQHRTSLLLPGATAEAGAHAWETQSLIAESIDGMVEDVHYEDAAEDFSNSPESSLPTDGPVLELADPAPSQRADTAVEDLTAAEPVKGAPVAQLQVGAALPKAEASEGRTQVEYAAWRQLQLNAAQVVAPARKRSNHPSQVDSVFTAAAATTANDSPSKPSEQLPTEEKPLPSAHQDILSAIYGNASDEHKGVTAKDAAAANLDKVINGPQSAAMAAQTAAASLSGYVDFAKWGMDDNFTDSDEDDFLCTCGKVHPPTFHQEYRRAADSNPPVAPPQPAAPAQANALKTESLLATTEAPSEGPEPDLLDSLINRCNTEDDTVQEAGHFNTPATVEGNVKAAGETQSSVQLELDSVFKEWVRAGSAALSVNGAETAAEEAAFLPASHMTSEADAEDHSPAAALDHTLNGSDDWTLVEDEEAQEALPSTA</sequence>
<reference evidence="9 10" key="1">
    <citation type="journal article" date="2024" name="Nat. Commun.">
        <title>Phylogenomics reveals the evolutionary origins of lichenization in chlorophyte algae.</title>
        <authorList>
            <person name="Puginier C."/>
            <person name="Libourel C."/>
            <person name="Otte J."/>
            <person name="Skaloud P."/>
            <person name="Haon M."/>
            <person name="Grisel S."/>
            <person name="Petersen M."/>
            <person name="Berrin J.G."/>
            <person name="Delaux P.M."/>
            <person name="Dal Grande F."/>
            <person name="Keller J."/>
        </authorList>
    </citation>
    <scope>NUCLEOTIDE SEQUENCE [LARGE SCALE GENOMIC DNA]</scope>
    <source>
        <strain evidence="9 10">SAG 216-7</strain>
    </source>
</reference>
<feature type="compositionally biased region" description="Polar residues" evidence="7">
    <location>
        <begin position="783"/>
        <end position="792"/>
    </location>
</feature>
<evidence type="ECO:0000313" key="9">
    <source>
        <dbReference type="EMBL" id="KAK9915419.1"/>
    </source>
</evidence>
<dbReference type="InterPro" id="IPR027417">
    <property type="entry name" value="P-loop_NTPase"/>
</dbReference>